<dbReference type="RefSeq" id="WP_154655169.1">
    <property type="nucleotide sequence ID" value="NZ_AULI01000002.1"/>
</dbReference>
<reference evidence="1 2" key="1">
    <citation type="submission" date="2013-08" db="EMBL/GenBank/DDBJ databases">
        <authorList>
            <person name="Huang J."/>
            <person name="Wang G."/>
        </authorList>
    </citation>
    <scope>NUCLEOTIDE SEQUENCE [LARGE SCALE GENOMIC DNA]</scope>
    <source>
        <strain evidence="1 2">JSM 076056</strain>
    </source>
</reference>
<dbReference type="AlphaFoldDB" id="A0A0A5I8A6"/>
<evidence type="ECO:0000313" key="2">
    <source>
        <dbReference type="Proteomes" id="UP000030528"/>
    </source>
</evidence>
<comment type="caution">
    <text evidence="1">The sequence shown here is derived from an EMBL/GenBank/DDBJ whole genome shotgun (WGS) entry which is preliminary data.</text>
</comment>
<sequence length="57" mass="6535">MILIIVATVLLYSLLMVTILAKLNDKRARSIVQLVKGNNVRSVKEKKAQYEHKLLTR</sequence>
<proteinExistence type="predicted"/>
<protein>
    <submittedName>
        <fullName evidence="1">Uncharacterized protein</fullName>
    </submittedName>
</protein>
<gene>
    <name evidence="1" type="ORF">N781_02535</name>
</gene>
<organism evidence="1 2">
    <name type="scientific">Pontibacillus halophilus JSM 076056 = DSM 19796</name>
    <dbReference type="NCBI Taxonomy" id="1385510"/>
    <lineage>
        <taxon>Bacteria</taxon>
        <taxon>Bacillati</taxon>
        <taxon>Bacillota</taxon>
        <taxon>Bacilli</taxon>
        <taxon>Bacillales</taxon>
        <taxon>Bacillaceae</taxon>
        <taxon>Pontibacillus</taxon>
    </lineage>
</organism>
<evidence type="ECO:0000313" key="1">
    <source>
        <dbReference type="EMBL" id="KGX92057.1"/>
    </source>
</evidence>
<accession>A0A0A5I8A6</accession>
<dbReference type="EMBL" id="AVPE01000008">
    <property type="protein sequence ID" value="KGX92057.1"/>
    <property type="molecule type" value="Genomic_DNA"/>
</dbReference>
<name>A0A0A5I8A6_9BACI</name>
<dbReference type="STRING" id="1385510.GCA_000425205_00629"/>
<keyword evidence="2" id="KW-1185">Reference proteome</keyword>
<dbReference type="Proteomes" id="UP000030528">
    <property type="component" value="Unassembled WGS sequence"/>
</dbReference>
<dbReference type="eggNOG" id="ENOG50308VU">
    <property type="taxonomic scope" value="Bacteria"/>
</dbReference>